<feature type="compositionally biased region" description="Low complexity" evidence="5">
    <location>
        <begin position="330"/>
        <end position="340"/>
    </location>
</feature>
<feature type="compositionally biased region" description="Polar residues" evidence="5">
    <location>
        <begin position="295"/>
        <end position="304"/>
    </location>
</feature>
<dbReference type="AlphaFoldDB" id="A0A834IZT4"/>
<dbReference type="Pfam" id="PF00010">
    <property type="entry name" value="HLH"/>
    <property type="match status" value="1"/>
</dbReference>
<dbReference type="PANTHER" id="PTHR10985">
    <property type="entry name" value="BASIC HELIX-LOOP-HELIX TRANSCRIPTION FACTOR, HES-RELATED"/>
    <property type="match status" value="1"/>
</dbReference>
<dbReference type="InterPro" id="IPR036638">
    <property type="entry name" value="HLH_DNA-bd_sf"/>
</dbReference>
<comment type="caution">
    <text evidence="7">The sequence shown here is derived from an EMBL/GenBank/DDBJ whole genome shotgun (WGS) entry which is preliminary data.</text>
</comment>
<evidence type="ECO:0000256" key="5">
    <source>
        <dbReference type="SAM" id="MobiDB-lite"/>
    </source>
</evidence>
<feature type="compositionally biased region" description="Polar residues" evidence="5">
    <location>
        <begin position="273"/>
        <end position="285"/>
    </location>
</feature>
<keyword evidence="3" id="KW-0804">Transcription</keyword>
<name>A0A834IZT4_RHYFE</name>
<dbReference type="GO" id="GO:0046983">
    <property type="term" value="F:protein dimerization activity"/>
    <property type="evidence" value="ECO:0007669"/>
    <property type="project" value="InterPro"/>
</dbReference>
<gene>
    <name evidence="7" type="ORF">GWI33_001723</name>
</gene>
<sequence length="368" mass="40654">MESSASSRSLEQLISLPENRKIRKPLMEKKRRARINESLEVLKTILLECDPELAARAAPKGTKLEKADILELTVEFLRGIQRNHGYMDSSQRHYKEARVHYTPYGRPVALNTVYQPIARVNQNPAQVPYMYPYPFTNATGSCINMIPYTSINTQNNPAFSVDSRNIASNTLAAITPEISVVSDASGTSARPGSSFWNHEYVGTWASQTDNPAFSVDPRIYIPNISAATSPTISVVSNASESFSRPGSSSRDHEYVQNCLNTSEPRSPDISVVSDGSGTSPRLGSSSRDHEDVHTFASQSGNSAYSIDPRVFTSNTSEPRTPDISVLSDASRTSPRPGPSSRDYEDVSTLDSQTNTFKPFAFWRPWCNM</sequence>
<feature type="region of interest" description="Disordered" evidence="5">
    <location>
        <begin position="239"/>
        <end position="349"/>
    </location>
</feature>
<dbReference type="OrthoDB" id="6085656at2759"/>
<evidence type="ECO:0000259" key="6">
    <source>
        <dbReference type="PROSITE" id="PS50888"/>
    </source>
</evidence>
<dbReference type="PROSITE" id="PS50888">
    <property type="entry name" value="BHLH"/>
    <property type="match status" value="1"/>
</dbReference>
<evidence type="ECO:0000256" key="1">
    <source>
        <dbReference type="ARBA" id="ARBA00004123"/>
    </source>
</evidence>
<evidence type="ECO:0000256" key="3">
    <source>
        <dbReference type="ARBA" id="ARBA00023163"/>
    </source>
</evidence>
<dbReference type="Gene3D" id="4.10.280.10">
    <property type="entry name" value="Helix-loop-helix DNA-binding domain"/>
    <property type="match status" value="1"/>
</dbReference>
<dbReference type="CDD" id="cd19741">
    <property type="entry name" value="bHLH-O_ESMB_like"/>
    <property type="match status" value="1"/>
</dbReference>
<accession>A0A834IZT4</accession>
<dbReference type="SMART" id="SM00353">
    <property type="entry name" value="HLH"/>
    <property type="match status" value="1"/>
</dbReference>
<dbReference type="EMBL" id="JAACXV010000014">
    <property type="protein sequence ID" value="KAF7287365.1"/>
    <property type="molecule type" value="Genomic_DNA"/>
</dbReference>
<dbReference type="InterPro" id="IPR011598">
    <property type="entry name" value="bHLH_dom"/>
</dbReference>
<reference evidence="7" key="1">
    <citation type="submission" date="2020-08" db="EMBL/GenBank/DDBJ databases">
        <title>Genome sequencing and assembly of the red palm weevil Rhynchophorus ferrugineus.</title>
        <authorList>
            <person name="Dias G.B."/>
            <person name="Bergman C.M."/>
            <person name="Manee M."/>
        </authorList>
    </citation>
    <scope>NUCLEOTIDE SEQUENCE</scope>
    <source>
        <strain evidence="7">AA-2017</strain>
        <tissue evidence="7">Whole larva</tissue>
    </source>
</reference>
<feature type="compositionally biased region" description="Low complexity" evidence="5">
    <location>
        <begin position="239"/>
        <end position="248"/>
    </location>
</feature>
<evidence type="ECO:0000256" key="2">
    <source>
        <dbReference type="ARBA" id="ARBA00023015"/>
    </source>
</evidence>
<keyword evidence="2" id="KW-0805">Transcription regulation</keyword>
<dbReference type="SUPFAM" id="SSF47459">
    <property type="entry name" value="HLH, helix-loop-helix DNA-binding domain"/>
    <property type="match status" value="1"/>
</dbReference>
<dbReference type="GO" id="GO:0005634">
    <property type="term" value="C:nucleus"/>
    <property type="evidence" value="ECO:0007669"/>
    <property type="project" value="UniProtKB-SubCell"/>
</dbReference>
<proteinExistence type="predicted"/>
<evidence type="ECO:0000313" key="7">
    <source>
        <dbReference type="EMBL" id="KAF7287365.1"/>
    </source>
</evidence>
<dbReference type="InterPro" id="IPR050370">
    <property type="entry name" value="HES_HEY"/>
</dbReference>
<comment type="subcellular location">
    <subcellularLocation>
        <location evidence="1">Nucleus</location>
    </subcellularLocation>
</comment>
<feature type="domain" description="BHLH" evidence="6">
    <location>
        <begin position="19"/>
        <end position="80"/>
    </location>
</feature>
<protein>
    <recommendedName>
        <fullName evidence="6">BHLH domain-containing protein</fullName>
    </recommendedName>
</protein>
<evidence type="ECO:0000313" key="8">
    <source>
        <dbReference type="Proteomes" id="UP000625711"/>
    </source>
</evidence>
<evidence type="ECO:0000256" key="4">
    <source>
        <dbReference type="ARBA" id="ARBA00023242"/>
    </source>
</evidence>
<dbReference type="Proteomes" id="UP000625711">
    <property type="component" value="Unassembled WGS sequence"/>
</dbReference>
<organism evidence="7 8">
    <name type="scientific">Rhynchophorus ferrugineus</name>
    <name type="common">Red palm weevil</name>
    <name type="synonym">Curculio ferrugineus</name>
    <dbReference type="NCBI Taxonomy" id="354439"/>
    <lineage>
        <taxon>Eukaryota</taxon>
        <taxon>Metazoa</taxon>
        <taxon>Ecdysozoa</taxon>
        <taxon>Arthropoda</taxon>
        <taxon>Hexapoda</taxon>
        <taxon>Insecta</taxon>
        <taxon>Pterygota</taxon>
        <taxon>Neoptera</taxon>
        <taxon>Endopterygota</taxon>
        <taxon>Coleoptera</taxon>
        <taxon>Polyphaga</taxon>
        <taxon>Cucujiformia</taxon>
        <taxon>Curculionidae</taxon>
        <taxon>Dryophthorinae</taxon>
        <taxon>Rhynchophorus</taxon>
    </lineage>
</organism>
<keyword evidence="4" id="KW-0539">Nucleus</keyword>
<keyword evidence="8" id="KW-1185">Reference proteome</keyword>